<dbReference type="InterPro" id="IPR016186">
    <property type="entry name" value="C-type_lectin-like/link_sf"/>
</dbReference>
<keyword evidence="2" id="KW-1185">Reference proteome</keyword>
<evidence type="ECO:0000313" key="2">
    <source>
        <dbReference type="Proteomes" id="UP000887540"/>
    </source>
</evidence>
<evidence type="ECO:0000313" key="3">
    <source>
        <dbReference type="WBParaSite" id="ACRNAN_scaffold6748.g16655.t1"/>
    </source>
</evidence>
<dbReference type="PROSITE" id="PS50041">
    <property type="entry name" value="C_TYPE_LECTIN_2"/>
    <property type="match status" value="1"/>
</dbReference>
<proteinExistence type="predicted"/>
<organism evidence="2 3">
    <name type="scientific">Acrobeloides nanus</name>
    <dbReference type="NCBI Taxonomy" id="290746"/>
    <lineage>
        <taxon>Eukaryota</taxon>
        <taxon>Metazoa</taxon>
        <taxon>Ecdysozoa</taxon>
        <taxon>Nematoda</taxon>
        <taxon>Chromadorea</taxon>
        <taxon>Rhabditida</taxon>
        <taxon>Tylenchina</taxon>
        <taxon>Cephalobomorpha</taxon>
        <taxon>Cephaloboidea</taxon>
        <taxon>Cephalobidae</taxon>
        <taxon>Acrobeloides</taxon>
    </lineage>
</organism>
<dbReference type="PANTHER" id="PTHR22803">
    <property type="entry name" value="MANNOSE, PHOSPHOLIPASE, LECTIN RECEPTOR RELATED"/>
    <property type="match status" value="1"/>
</dbReference>
<reference evidence="3" key="1">
    <citation type="submission" date="2022-11" db="UniProtKB">
        <authorList>
            <consortium name="WormBaseParasite"/>
        </authorList>
    </citation>
    <scope>IDENTIFICATION</scope>
</reference>
<name>A0A914EAU8_9BILA</name>
<dbReference type="SUPFAM" id="SSF56436">
    <property type="entry name" value="C-type lectin-like"/>
    <property type="match status" value="2"/>
</dbReference>
<dbReference type="AlphaFoldDB" id="A0A914EAU8"/>
<evidence type="ECO:0000259" key="1">
    <source>
        <dbReference type="PROSITE" id="PS50041"/>
    </source>
</evidence>
<dbReference type="Gene3D" id="3.10.100.10">
    <property type="entry name" value="Mannose-Binding Protein A, subunit A"/>
    <property type="match status" value="2"/>
</dbReference>
<protein>
    <submittedName>
        <fullName evidence="3">C-type lectin domain-containing protein</fullName>
    </submittedName>
</protein>
<dbReference type="CDD" id="cd00037">
    <property type="entry name" value="CLECT"/>
    <property type="match status" value="1"/>
</dbReference>
<feature type="domain" description="C-type lectin" evidence="1">
    <location>
        <begin position="192"/>
        <end position="249"/>
    </location>
</feature>
<dbReference type="InterPro" id="IPR050111">
    <property type="entry name" value="C-type_lectin/snaclec_domain"/>
</dbReference>
<dbReference type="InterPro" id="IPR016187">
    <property type="entry name" value="CTDL_fold"/>
</dbReference>
<dbReference type="Proteomes" id="UP000887540">
    <property type="component" value="Unplaced"/>
</dbReference>
<dbReference type="WBParaSite" id="ACRNAN_scaffold6748.g16655.t1">
    <property type="protein sequence ID" value="ACRNAN_scaffold6748.g16655.t1"/>
    <property type="gene ID" value="ACRNAN_scaffold6748.g16655"/>
</dbReference>
<accession>A0A914EAU8</accession>
<dbReference type="InterPro" id="IPR001304">
    <property type="entry name" value="C-type_lectin-like"/>
</dbReference>
<sequence>MYSNESIPWRWYDLFNFTYTNWAKDEPKNYGKNVGCYYLVNDSATEEQQIVAMKVSLSDGTWYSTQSFDDLHYYVCKVPPTVSYCPEALAKECGTSDLFKSNKFLNNIKHPSQKFNIPCACVVSLGNDMGNGTFNITTTNPCNANSAIFNHSYIPSSFHSYEESMYYYYYSKYFYGYGGYCFGTSFANMRTFVGLRYDENIKNWTWIDGTVVDYLNWAPGYPKNPDLFGKCAYFDLISGVSNQIVNDFCYSNGSNNKAALMWCYYIGQI</sequence>